<name>A0A376VTM0_ECOLX</name>
<gene>
    <name evidence="2" type="ORF">NCTC9081_00471</name>
</gene>
<proteinExistence type="predicted"/>
<reference evidence="2 3" key="1">
    <citation type="submission" date="2018-06" db="EMBL/GenBank/DDBJ databases">
        <authorList>
            <consortium name="Pathogen Informatics"/>
            <person name="Doyle S."/>
        </authorList>
    </citation>
    <scope>NUCLEOTIDE SEQUENCE [LARGE SCALE GENOMIC DNA]</scope>
    <source>
        <strain evidence="2 3">NCTC9081</strain>
    </source>
</reference>
<dbReference type="EMBL" id="UGCV01000008">
    <property type="protein sequence ID" value="STJ15126.1"/>
    <property type="molecule type" value="Genomic_DNA"/>
</dbReference>
<evidence type="ECO:0000313" key="2">
    <source>
        <dbReference type="EMBL" id="STJ15126.1"/>
    </source>
</evidence>
<organism evidence="2 3">
    <name type="scientific">Escherichia coli</name>
    <dbReference type="NCBI Taxonomy" id="562"/>
    <lineage>
        <taxon>Bacteria</taxon>
        <taxon>Pseudomonadati</taxon>
        <taxon>Pseudomonadota</taxon>
        <taxon>Gammaproteobacteria</taxon>
        <taxon>Enterobacterales</taxon>
        <taxon>Enterobacteriaceae</taxon>
        <taxon>Escherichia</taxon>
    </lineage>
</organism>
<evidence type="ECO:0000256" key="1">
    <source>
        <dbReference type="SAM" id="Phobius"/>
    </source>
</evidence>
<sequence length="56" mass="6520">MRSAAVINNGLRRYVALNLFIEYVHQGRVIAGVYIMTIFIVYTLVYTIFSRVPPIW</sequence>
<keyword evidence="1" id="KW-0812">Transmembrane</keyword>
<dbReference type="Proteomes" id="UP000254716">
    <property type="component" value="Unassembled WGS sequence"/>
</dbReference>
<keyword evidence="1" id="KW-1133">Transmembrane helix</keyword>
<evidence type="ECO:0000313" key="3">
    <source>
        <dbReference type="Proteomes" id="UP000254716"/>
    </source>
</evidence>
<accession>A0A376VTM0</accession>
<keyword evidence="1" id="KW-0472">Membrane</keyword>
<protein>
    <submittedName>
        <fullName evidence="2">Uncharacterized protein</fullName>
    </submittedName>
</protein>
<dbReference type="AlphaFoldDB" id="A0A376VTM0"/>
<feature type="transmembrane region" description="Helical" evidence="1">
    <location>
        <begin position="29"/>
        <end position="49"/>
    </location>
</feature>